<evidence type="ECO:0000256" key="2">
    <source>
        <dbReference type="SAM" id="SignalP"/>
    </source>
</evidence>
<keyword evidence="4" id="KW-1185">Reference proteome</keyword>
<comment type="caution">
    <text evidence="3">The sequence shown here is derived from an EMBL/GenBank/DDBJ whole genome shotgun (WGS) entry which is preliminary data.</text>
</comment>
<feature type="compositionally biased region" description="Basic and acidic residues" evidence="1">
    <location>
        <begin position="337"/>
        <end position="350"/>
    </location>
</feature>
<feature type="region of interest" description="Disordered" evidence="1">
    <location>
        <begin position="618"/>
        <end position="667"/>
    </location>
</feature>
<feature type="compositionally biased region" description="Basic and acidic residues" evidence="1">
    <location>
        <begin position="819"/>
        <end position="831"/>
    </location>
</feature>
<dbReference type="STRING" id="1408163.A0A0F4Z574"/>
<reference evidence="3 4" key="1">
    <citation type="submission" date="2015-04" db="EMBL/GenBank/DDBJ databases">
        <authorList>
            <person name="Heijne W.H."/>
            <person name="Fedorova N.D."/>
            <person name="Nierman W.C."/>
            <person name="Vollebregt A.W."/>
            <person name="Zhao Z."/>
            <person name="Wu L."/>
            <person name="Kumar M."/>
            <person name="Stam H."/>
            <person name="van den Berg M.A."/>
            <person name="Pel H.J."/>
        </authorList>
    </citation>
    <scope>NUCLEOTIDE SEQUENCE [LARGE SCALE GENOMIC DNA]</scope>
    <source>
        <strain evidence="3 4">CBS 393.64</strain>
    </source>
</reference>
<dbReference type="OrthoDB" id="2506204at2759"/>
<dbReference type="PANTHER" id="PTHR14905">
    <property type="entry name" value="NG37"/>
    <property type="match status" value="1"/>
</dbReference>
<feature type="compositionally biased region" description="Basic and acidic residues" evidence="1">
    <location>
        <begin position="695"/>
        <end position="704"/>
    </location>
</feature>
<dbReference type="InterPro" id="IPR010816">
    <property type="entry name" value="Het-C"/>
</dbReference>
<dbReference type="RefSeq" id="XP_013332286.1">
    <property type="nucleotide sequence ID" value="XM_013476832.1"/>
</dbReference>
<feature type="region of interest" description="Disordered" evidence="1">
    <location>
        <begin position="337"/>
        <end position="419"/>
    </location>
</feature>
<organism evidence="3 4">
    <name type="scientific">Rasamsonia emersonii (strain ATCC 16479 / CBS 393.64 / IMI 116815)</name>
    <dbReference type="NCBI Taxonomy" id="1408163"/>
    <lineage>
        <taxon>Eukaryota</taxon>
        <taxon>Fungi</taxon>
        <taxon>Dikarya</taxon>
        <taxon>Ascomycota</taxon>
        <taxon>Pezizomycotina</taxon>
        <taxon>Eurotiomycetes</taxon>
        <taxon>Eurotiomycetidae</taxon>
        <taxon>Eurotiales</taxon>
        <taxon>Trichocomaceae</taxon>
        <taxon>Rasamsonia</taxon>
    </lineage>
</organism>
<sequence>MGRIRGFPPALLILLVLLVLLPTKAHAFGAGNIASISAIEGKNWRHGDIEDTIKALAFIKGHKWTSAMIKRVYFGNWLRDYSQAMDVGTLKNLPADTIRILVWILSFMSFGYATAEYEVTSERLGVYRPEEHIDNPKDYADNQDARQYDPRLRPPVRQIELEIDPHTGMKNYIANERGDWATSAAYVRYSLSRSIHYGRMYTSGGSRRGKEEDLCEALRCLGQGLHTLEDFAAHTNYCELALREMGFHNVFPHTGSATQMNIRGRHVFPLVTGTFGVVDFLHSVLGEASDHFTQSELNEMDITLGNAQSNSSSSPFNALTGLLGNIPGTKDLVTEAEELKRRSDEQEYANRSRHVRTGYASSRGFDGQSSRRFEHEHSRAPGGYYEQSRVSTQTAPPPPPPATGGGASGPGLPGLPDFDPQQTIQQIYPILQFRDKVVRTVSSIIEKIPGLEDLVEKITEAVTVYVFSLLAPFIRPIINAASQALQTGSAGVIDASGKHQYEPWTDPTCTDPTHSLLSKDHFANVLNEPAGHVAAAIVKYVVPRVLYAWQHIDVPVERVMDDCVQVFHHPALKDMNNEAHRTMFEAIQNWVNSRPDRGANLNDILSAEGVREGRNLKDKDAQHQGGGHSHGGGGFPAISAASSCGYGSSHQQHQQTQNQSSSSSSGVASALDELGKLSIPGISQLSKLSSLIINDDDKPSERTDFNPGYHSEQHYEPPPHPPPGDSYGGYSHHAPPQPQYESGFNIPPPSGYERYHQNRPSEGGWREYQPPEHGSHTYDYYQQPQYGQSHHSRGSSHSHSHHEHSSHEHSHSHSHGHGHGHEHGHGHGHSHEHSHHHHERRHEYDQGYGGYYN</sequence>
<dbReference type="GeneID" id="25312369"/>
<feature type="compositionally biased region" description="Basic and acidic residues" evidence="1">
    <location>
        <begin position="369"/>
        <end position="379"/>
    </location>
</feature>
<feature type="compositionally biased region" description="Gly residues" evidence="1">
    <location>
        <begin position="624"/>
        <end position="635"/>
    </location>
</feature>
<name>A0A0F4Z574_RASE3</name>
<dbReference type="AlphaFoldDB" id="A0A0F4Z574"/>
<dbReference type="EMBL" id="LASV01000015">
    <property type="protein sequence ID" value="KKA25674.1"/>
    <property type="molecule type" value="Genomic_DNA"/>
</dbReference>
<feature type="region of interest" description="Disordered" evidence="1">
    <location>
        <begin position="694"/>
        <end position="853"/>
    </location>
</feature>
<feature type="compositionally biased region" description="Gly residues" evidence="1">
    <location>
        <begin position="403"/>
        <end position="412"/>
    </location>
</feature>
<dbReference type="Pfam" id="PF07217">
    <property type="entry name" value="Het-C"/>
    <property type="match status" value="1"/>
</dbReference>
<feature type="compositionally biased region" description="Basic residues" evidence="1">
    <location>
        <begin position="790"/>
        <end position="802"/>
    </location>
</feature>
<dbReference type="PANTHER" id="PTHR14905:SF7">
    <property type="entry name" value="VON WILLEBRAND FACTOR A DOMAIN-CONTAINING PROTEIN 7"/>
    <property type="match status" value="1"/>
</dbReference>
<feature type="signal peptide" evidence="2">
    <location>
        <begin position="1"/>
        <end position="27"/>
    </location>
</feature>
<dbReference type="InterPro" id="IPR052577">
    <property type="entry name" value="VWA7"/>
</dbReference>
<feature type="chain" id="PRO_5002482182" evidence="2">
    <location>
        <begin position="28"/>
        <end position="853"/>
    </location>
</feature>
<evidence type="ECO:0000313" key="3">
    <source>
        <dbReference type="EMBL" id="KKA25674.1"/>
    </source>
</evidence>
<keyword evidence="2" id="KW-0732">Signal</keyword>
<protein>
    <submittedName>
        <fullName evidence="3">HET-C domain protein HetC</fullName>
    </submittedName>
</protein>
<accession>A0A0F4Z574</accession>
<gene>
    <name evidence="3" type="ORF">T310_0314</name>
</gene>
<evidence type="ECO:0000256" key="1">
    <source>
        <dbReference type="SAM" id="MobiDB-lite"/>
    </source>
</evidence>
<dbReference type="Proteomes" id="UP000053958">
    <property type="component" value="Unassembled WGS sequence"/>
</dbReference>
<proteinExistence type="predicted"/>
<feature type="compositionally biased region" description="Low complexity" evidence="1">
    <location>
        <begin position="642"/>
        <end position="667"/>
    </location>
</feature>
<evidence type="ECO:0000313" key="4">
    <source>
        <dbReference type="Proteomes" id="UP000053958"/>
    </source>
</evidence>